<accession>A0AAV2RDX1</accession>
<name>A0AAV2RDX1_MEGNR</name>
<evidence type="ECO:0000259" key="3">
    <source>
        <dbReference type="Pfam" id="PF06047"/>
    </source>
</evidence>
<dbReference type="InterPro" id="IPR040466">
    <property type="entry name" value="NKAP"/>
</dbReference>
<dbReference type="PANTHER" id="PTHR13087:SF0">
    <property type="entry name" value="NFKB ACTIVATING PROTEIN LIKE"/>
    <property type="match status" value="1"/>
</dbReference>
<evidence type="ECO:0000313" key="5">
    <source>
        <dbReference type="Proteomes" id="UP001497623"/>
    </source>
</evidence>
<protein>
    <recommendedName>
        <fullName evidence="3">NF-kappa-B-activating protein C-terminal domain-containing protein</fullName>
    </recommendedName>
</protein>
<evidence type="ECO:0000256" key="2">
    <source>
        <dbReference type="SAM" id="MobiDB-lite"/>
    </source>
</evidence>
<sequence>MGRHKNSSSDDDSSAEGSSKKTEFKRRNSSESLSPRRKSYSPFQRRNSRSGSRERSKRREQQSSNSRSRENFDSKHKSRSHRSRSRSLKRSEISHSKSKRRDRSNSKSKSRKDRNRKSRSHSKSGSDVETKERIRDIYNRRERSADRERRNRERARTPEINNYSNEKNEKDHKQSSLVSSNHSKNQESHSRYNQYSNEREHRAESRMNNSSNHRERSPPTPDGRWGHNKFYEQQRQPREQHFSGYKDRGDSGYNRHDHMGHSSQSDDYFSHRREQRQDISEEGLPDVWVASPDNPAIDSDMSNFEEELKALRKLNNEDSSDSDKKKKKKKKDKKKKSKKEKKKKSKKAKKKKAKNKGSSSSDSSDSEIEEEALKWIERKKAETSDLIEEDIIGPLPKATVQLSKKEYGKALLPGEGAAMAAYVAEGKRIPRRGEIGLTSEEIEQFEQVGYVMSGSRHRRMEAVRLRKENQIYSADEKRALAMFSKEERQKRENKILTQFRDIVHQKLNKKS</sequence>
<reference evidence="4 5" key="1">
    <citation type="submission" date="2024-05" db="EMBL/GenBank/DDBJ databases">
        <authorList>
            <person name="Wallberg A."/>
        </authorList>
    </citation>
    <scope>NUCLEOTIDE SEQUENCE [LARGE SCALE GENOMIC DNA]</scope>
</reference>
<comment type="caution">
    <text evidence="4">The sequence shown here is derived from an EMBL/GenBank/DDBJ whole genome shotgun (WGS) entry which is preliminary data.</text>
</comment>
<dbReference type="GO" id="GO:0005634">
    <property type="term" value="C:nucleus"/>
    <property type="evidence" value="ECO:0007669"/>
    <property type="project" value="TreeGrafter"/>
</dbReference>
<proteinExistence type="inferred from homology"/>
<feature type="compositionally biased region" description="Basic and acidic residues" evidence="2">
    <location>
        <begin position="124"/>
        <end position="157"/>
    </location>
</feature>
<evidence type="ECO:0000313" key="4">
    <source>
        <dbReference type="EMBL" id="CAL4123423.1"/>
    </source>
</evidence>
<dbReference type="InterPro" id="IPR009269">
    <property type="entry name" value="NKAP_C"/>
</dbReference>
<dbReference type="PANTHER" id="PTHR13087">
    <property type="entry name" value="NF-KAPPA B ACTIVATING PROTEIN"/>
    <property type="match status" value="1"/>
</dbReference>
<feature type="compositionally biased region" description="Basic residues" evidence="2">
    <location>
        <begin position="325"/>
        <end position="355"/>
    </location>
</feature>
<organism evidence="4 5">
    <name type="scientific">Meganyctiphanes norvegica</name>
    <name type="common">Northern krill</name>
    <name type="synonym">Thysanopoda norvegica</name>
    <dbReference type="NCBI Taxonomy" id="48144"/>
    <lineage>
        <taxon>Eukaryota</taxon>
        <taxon>Metazoa</taxon>
        <taxon>Ecdysozoa</taxon>
        <taxon>Arthropoda</taxon>
        <taxon>Crustacea</taxon>
        <taxon>Multicrustacea</taxon>
        <taxon>Malacostraca</taxon>
        <taxon>Eumalacostraca</taxon>
        <taxon>Eucarida</taxon>
        <taxon>Euphausiacea</taxon>
        <taxon>Euphausiidae</taxon>
        <taxon>Meganyctiphanes</taxon>
    </lineage>
</organism>
<gene>
    <name evidence="4" type="ORF">MNOR_LOCUS24051</name>
</gene>
<feature type="compositionally biased region" description="Basic and acidic residues" evidence="2">
    <location>
        <begin position="306"/>
        <end position="324"/>
    </location>
</feature>
<feature type="compositionally biased region" description="Basic and acidic residues" evidence="2">
    <location>
        <begin position="18"/>
        <end position="29"/>
    </location>
</feature>
<feature type="domain" description="NF-kappa-B-activating protein C-terminal" evidence="3">
    <location>
        <begin position="405"/>
        <end position="504"/>
    </location>
</feature>
<feature type="compositionally biased region" description="Basic and acidic residues" evidence="2">
    <location>
        <begin position="229"/>
        <end position="260"/>
    </location>
</feature>
<dbReference type="GO" id="GO:0010468">
    <property type="term" value="P:regulation of gene expression"/>
    <property type="evidence" value="ECO:0007669"/>
    <property type="project" value="TreeGrafter"/>
</dbReference>
<dbReference type="Pfam" id="PF06047">
    <property type="entry name" value="Nkap_C"/>
    <property type="match status" value="1"/>
</dbReference>
<feature type="compositionally biased region" description="Basic and acidic residues" evidence="2">
    <location>
        <begin position="51"/>
        <end position="75"/>
    </location>
</feature>
<dbReference type="GO" id="GO:0003682">
    <property type="term" value="F:chromatin binding"/>
    <property type="evidence" value="ECO:0007669"/>
    <property type="project" value="InterPro"/>
</dbReference>
<feature type="compositionally biased region" description="Basic residues" evidence="2">
    <location>
        <begin position="96"/>
        <end position="122"/>
    </location>
</feature>
<comment type="similarity">
    <text evidence="1">Belongs to the NKAP family.</text>
</comment>
<dbReference type="AlphaFoldDB" id="A0AAV2RDX1"/>
<evidence type="ECO:0000256" key="1">
    <source>
        <dbReference type="ARBA" id="ARBA00009313"/>
    </source>
</evidence>
<keyword evidence="5" id="KW-1185">Reference proteome</keyword>
<feature type="compositionally biased region" description="Basic residues" evidence="2">
    <location>
        <begin position="76"/>
        <end position="88"/>
    </location>
</feature>
<dbReference type="EMBL" id="CAXKWB010021733">
    <property type="protein sequence ID" value="CAL4123423.1"/>
    <property type="molecule type" value="Genomic_DNA"/>
</dbReference>
<feature type="compositionally biased region" description="Basic and acidic residues" evidence="2">
    <location>
        <begin position="268"/>
        <end position="279"/>
    </location>
</feature>
<feature type="region of interest" description="Disordered" evidence="2">
    <location>
        <begin position="1"/>
        <end position="370"/>
    </location>
</feature>
<dbReference type="Proteomes" id="UP001497623">
    <property type="component" value="Unassembled WGS sequence"/>
</dbReference>